<keyword evidence="2" id="KW-1185">Reference proteome</keyword>
<feature type="non-terminal residue" evidence="1">
    <location>
        <position position="175"/>
    </location>
</feature>
<organism evidence="1 2">
    <name type="scientific">Colocasia esculenta</name>
    <name type="common">Wild taro</name>
    <name type="synonym">Arum esculentum</name>
    <dbReference type="NCBI Taxonomy" id="4460"/>
    <lineage>
        <taxon>Eukaryota</taxon>
        <taxon>Viridiplantae</taxon>
        <taxon>Streptophyta</taxon>
        <taxon>Embryophyta</taxon>
        <taxon>Tracheophyta</taxon>
        <taxon>Spermatophyta</taxon>
        <taxon>Magnoliopsida</taxon>
        <taxon>Liliopsida</taxon>
        <taxon>Araceae</taxon>
        <taxon>Aroideae</taxon>
        <taxon>Colocasieae</taxon>
        <taxon>Colocasia</taxon>
    </lineage>
</organism>
<evidence type="ECO:0000313" key="2">
    <source>
        <dbReference type="Proteomes" id="UP000652761"/>
    </source>
</evidence>
<accession>A0A843UA86</accession>
<comment type="caution">
    <text evidence="1">The sequence shown here is derived from an EMBL/GenBank/DDBJ whole genome shotgun (WGS) entry which is preliminary data.</text>
</comment>
<dbReference type="Proteomes" id="UP000652761">
    <property type="component" value="Unassembled WGS sequence"/>
</dbReference>
<reference evidence="1" key="1">
    <citation type="submission" date="2017-07" db="EMBL/GenBank/DDBJ databases">
        <title>Taro Niue Genome Assembly and Annotation.</title>
        <authorList>
            <person name="Atibalentja N."/>
            <person name="Keating K."/>
            <person name="Fields C.J."/>
        </authorList>
    </citation>
    <scope>NUCLEOTIDE SEQUENCE</scope>
    <source>
        <strain evidence="1">Niue_2</strain>
        <tissue evidence="1">Leaf</tissue>
    </source>
</reference>
<sequence length="175" mass="19611">MRGAKMFPPTFSISFPHLESVNFPLLRFAPLRTLLRSSFSPFLRSPWTPIALETPTAPFADRLGDAHHTLRRPSFSLSCDCLGCRRPWTIALETPIAPFADRLGRRPHPSPPILFPVLRLPRTLKVLDAEVVAVGDLEDLKILEDGDHHPALKVRKDVLWLAGKLGEIRASAFHV</sequence>
<gene>
    <name evidence="1" type="ORF">Taro_012979</name>
</gene>
<name>A0A843UA86_COLES</name>
<protein>
    <submittedName>
        <fullName evidence="1">Uncharacterized protein</fullName>
    </submittedName>
</protein>
<dbReference type="EMBL" id="NMUH01000512">
    <property type="protein sequence ID" value="MQL80508.1"/>
    <property type="molecule type" value="Genomic_DNA"/>
</dbReference>
<evidence type="ECO:0000313" key="1">
    <source>
        <dbReference type="EMBL" id="MQL80508.1"/>
    </source>
</evidence>
<proteinExistence type="predicted"/>
<dbReference type="AlphaFoldDB" id="A0A843UA86"/>